<evidence type="ECO:0000313" key="4">
    <source>
        <dbReference type="EMBL" id="MBA4640523.1"/>
    </source>
</evidence>
<organism evidence="4">
    <name type="scientific">Opuntia streptacantha</name>
    <name type="common">Prickly pear cactus</name>
    <name type="synonym">Opuntia cardona</name>
    <dbReference type="NCBI Taxonomy" id="393608"/>
    <lineage>
        <taxon>Eukaryota</taxon>
        <taxon>Viridiplantae</taxon>
        <taxon>Streptophyta</taxon>
        <taxon>Embryophyta</taxon>
        <taxon>Tracheophyta</taxon>
        <taxon>Spermatophyta</taxon>
        <taxon>Magnoliopsida</taxon>
        <taxon>eudicotyledons</taxon>
        <taxon>Gunneridae</taxon>
        <taxon>Pentapetalae</taxon>
        <taxon>Caryophyllales</taxon>
        <taxon>Cactineae</taxon>
        <taxon>Cactaceae</taxon>
        <taxon>Opuntioideae</taxon>
        <taxon>Opuntia</taxon>
    </lineage>
</organism>
<feature type="coiled-coil region" evidence="1">
    <location>
        <begin position="363"/>
        <end position="413"/>
    </location>
</feature>
<evidence type="ECO:0000256" key="1">
    <source>
        <dbReference type="SAM" id="Coils"/>
    </source>
</evidence>
<dbReference type="AlphaFoldDB" id="A0A7C9DHH8"/>
<reference evidence="4" key="1">
    <citation type="journal article" date="2013" name="J. Plant Res.">
        <title>Effect of fungi and light on seed germination of three Opuntia species from semiarid lands of central Mexico.</title>
        <authorList>
            <person name="Delgado-Sanchez P."/>
            <person name="Jimenez-Bremont J.F."/>
            <person name="Guerrero-Gonzalez Mde L."/>
            <person name="Flores J."/>
        </authorList>
    </citation>
    <scope>NUCLEOTIDE SEQUENCE</scope>
    <source>
        <tissue evidence="4">Cladode</tissue>
    </source>
</reference>
<name>A0A7C9DHH8_OPUST</name>
<feature type="region of interest" description="Disordered" evidence="2">
    <location>
        <begin position="274"/>
        <end position="312"/>
    </location>
</feature>
<feature type="compositionally biased region" description="Polar residues" evidence="2">
    <location>
        <begin position="84"/>
        <end position="94"/>
    </location>
</feature>
<sequence>MDGSSVGGGFLSGSSGRLPGMEIPMHRHQQGQMGCPPVALQARQLHPIDMIGGFENEQPVGFIEGKGLSLKSPSVDFGKGKGTSHGQSYSNNTTSDDEEPSFMEDADGGNPSGSNCRKGSPWQRMKWTDEVVRLLIAVVASVGDDCMHEGGDGLKRKSGTLQKKGKWKMVSNIMISKGCCVSPQQCEDKFNDLNKRYKKLNDILGRGTSCQVVENPSLMDSMPHLTMKAKDEVKKILGSKHLFYREMCAYHNGQKIPGCHDIDLRAHLMPLEAHSHDNDGSAEEDGEASDDSDGDSYDNHGKNVESNPGRMEGYYARSSLNEDSSNICSFPGRQDDTRLESVAMLHNMAKSPAEQREWVQHQIWQLEEQRVRLQAEALDLEKQRFKWLRFRSKKDREVEWLRLENERMKLENERMVLLLKQKGLELGVQKLETSPEPTSHFINRMQGRDEINLDRHQ</sequence>
<dbReference type="Gene3D" id="1.10.10.60">
    <property type="entry name" value="Homeodomain-like"/>
    <property type="match status" value="1"/>
</dbReference>
<dbReference type="Pfam" id="PF13837">
    <property type="entry name" value="Myb_DNA-bind_4"/>
    <property type="match status" value="1"/>
</dbReference>
<evidence type="ECO:0000259" key="3">
    <source>
        <dbReference type="Pfam" id="PF13837"/>
    </source>
</evidence>
<feature type="compositionally biased region" description="Acidic residues" evidence="2">
    <location>
        <begin position="95"/>
        <end position="107"/>
    </location>
</feature>
<dbReference type="PANTHER" id="PTHR46327">
    <property type="entry name" value="F16F4.11 PROTEIN-RELATED"/>
    <property type="match status" value="1"/>
</dbReference>
<protein>
    <recommendedName>
        <fullName evidence="3">Myb/SANT-like DNA-binding domain-containing protein</fullName>
    </recommendedName>
</protein>
<dbReference type="InterPro" id="IPR044822">
    <property type="entry name" value="Myb_DNA-bind_4"/>
</dbReference>
<dbReference type="EMBL" id="GISG01119484">
    <property type="protein sequence ID" value="MBA4640523.1"/>
    <property type="molecule type" value="Transcribed_RNA"/>
</dbReference>
<feature type="region of interest" description="Disordered" evidence="2">
    <location>
        <begin position="74"/>
        <end position="121"/>
    </location>
</feature>
<accession>A0A7C9DHH8</accession>
<proteinExistence type="predicted"/>
<dbReference type="PANTHER" id="PTHR46327:SF9">
    <property type="entry name" value="MYB_SANT-LIKE DNA-BINDING DOMAIN-CONTAINING PROTEIN"/>
    <property type="match status" value="1"/>
</dbReference>
<dbReference type="EMBL" id="GISG01119485">
    <property type="protein sequence ID" value="MBA4640524.1"/>
    <property type="molecule type" value="Transcribed_RNA"/>
</dbReference>
<keyword evidence="1" id="KW-0175">Coiled coil</keyword>
<reference evidence="4" key="2">
    <citation type="submission" date="2020-07" db="EMBL/GenBank/DDBJ databases">
        <authorList>
            <person name="Vera ALvarez R."/>
            <person name="Arias-Moreno D.M."/>
            <person name="Jimenez-Jacinto V."/>
            <person name="Jimenez-Bremont J.F."/>
            <person name="Swaminathan K."/>
            <person name="Moose S.P."/>
            <person name="Guerrero-Gonzalez M.L."/>
            <person name="Marino-Ramirez L."/>
            <person name="Landsman D."/>
            <person name="Rodriguez-Kessler M."/>
            <person name="Delgado-Sanchez P."/>
        </authorList>
    </citation>
    <scope>NUCLEOTIDE SEQUENCE</scope>
    <source>
        <tissue evidence="4">Cladode</tissue>
    </source>
</reference>
<evidence type="ECO:0000256" key="2">
    <source>
        <dbReference type="SAM" id="MobiDB-lite"/>
    </source>
</evidence>
<feature type="compositionally biased region" description="Acidic residues" evidence="2">
    <location>
        <begin position="280"/>
        <end position="296"/>
    </location>
</feature>
<feature type="domain" description="Myb/SANT-like DNA-binding" evidence="3">
    <location>
        <begin position="124"/>
        <end position="214"/>
    </location>
</feature>